<keyword evidence="2" id="KW-0472">Membrane</keyword>
<sequence length="682" mass="73317">MSTAEMFDRPAAPQGTPGARSARVPTYVSHGDGAGVAGALLHVVQQALILRRLVLPPQPDPDDEPGAGLWLTALRTALEARDGDPVDLTPLAALVPGTDFSAVHTLLRQLPRTLRDALFGASCQACRTFSLVSGPACPTCGAPIPAPFLSVLPCQSDAAVSRCIEGPRRWLVALLTTATPALCIFARPGSGAPSRDRIYALFAPEGSAIRAESARAAELTYLRGERVAAYLLGGDEGARFRRKYGTPQVTIFLNPVYLAPQDRRILALSLDVPDIVSTTYPFVTGDSGYPHMEYYDETPLTHLHPPIGVDSVYNHTADLENSPGDVQVVPGNASMRRKDYLVGQSTLRTRVAVVEPKGVCSNFRENMLLYALIIGLSVLVLLDIILACIFFGRMKAGRFRNMYVRNYATFGIGSESGRPSVDTYASDVYIFNGTTDQATCTNSLIENWTVEQKLTIQNDFTAKRVFARDLKANSIIGSGAEPKACYTSQHFVCEIGQFRVSSYDLSELETDDLLFTGLIKANNVTARSATLANTVYCTNDALIGTLLTTNMQCKNLTVSTTISASEGCNVLLDSVTLPKKPSNVPQTLSFTDIQVNTLTTTYVNASNFTISAMFSPTKAVPLPSLAIGDFLFNNSGMYYTSASGGALIHDATELHAGELTAKNCTANVTSSTECHMGGLFVE</sequence>
<dbReference type="AlphaFoldDB" id="A0A4Z1SYU1"/>
<dbReference type="Proteomes" id="UP000315496">
    <property type="component" value="Chromosome 2"/>
</dbReference>
<evidence type="ECO:0000256" key="2">
    <source>
        <dbReference type="SAM" id="Phobius"/>
    </source>
</evidence>
<protein>
    <submittedName>
        <fullName evidence="3">Uncharacterized protein</fullName>
    </submittedName>
</protein>
<proteinExistence type="predicted"/>
<name>A0A4Z1SYU1_GIAMU</name>
<keyword evidence="4" id="KW-1185">Reference proteome</keyword>
<comment type="caution">
    <text evidence="3">The sequence shown here is derived from an EMBL/GenBank/DDBJ whole genome shotgun (WGS) entry which is preliminary data.</text>
</comment>
<accession>A0A4Z1SYU1</accession>
<evidence type="ECO:0000313" key="4">
    <source>
        <dbReference type="Proteomes" id="UP000315496"/>
    </source>
</evidence>
<evidence type="ECO:0000313" key="3">
    <source>
        <dbReference type="EMBL" id="TNJ28668.1"/>
    </source>
</evidence>
<evidence type="ECO:0000256" key="1">
    <source>
        <dbReference type="SAM" id="MobiDB-lite"/>
    </source>
</evidence>
<keyword evidence="2" id="KW-0812">Transmembrane</keyword>
<organism evidence="3 4">
    <name type="scientific">Giardia muris</name>
    <dbReference type="NCBI Taxonomy" id="5742"/>
    <lineage>
        <taxon>Eukaryota</taxon>
        <taxon>Metamonada</taxon>
        <taxon>Diplomonadida</taxon>
        <taxon>Hexamitidae</taxon>
        <taxon>Giardiinae</taxon>
        <taxon>Giardia</taxon>
    </lineage>
</organism>
<dbReference type="VEuPathDB" id="GiardiaDB:GMRT_13193"/>
<gene>
    <name evidence="3" type="ORF">GMRT_13193</name>
</gene>
<feature type="transmembrane region" description="Helical" evidence="2">
    <location>
        <begin position="367"/>
        <end position="392"/>
    </location>
</feature>
<feature type="region of interest" description="Disordered" evidence="1">
    <location>
        <begin position="1"/>
        <end position="24"/>
    </location>
</feature>
<keyword evidence="2" id="KW-1133">Transmembrane helix</keyword>
<reference evidence="3 4" key="1">
    <citation type="submission" date="2019-05" db="EMBL/GenBank/DDBJ databases">
        <title>The compact genome of Giardia muris reveals important steps in the evolution of intestinal protozoan parasites.</title>
        <authorList>
            <person name="Xu F."/>
            <person name="Jimenez-Gonzalez A."/>
            <person name="Einarsson E."/>
            <person name="Astvaldsson A."/>
            <person name="Peirasmaki D."/>
            <person name="Eckmann L."/>
            <person name="Andersson J.O."/>
            <person name="Svard S.G."/>
            <person name="Jerlstrom-Hultqvist J."/>
        </authorList>
    </citation>
    <scope>NUCLEOTIDE SEQUENCE [LARGE SCALE GENOMIC DNA]</scope>
    <source>
        <strain evidence="3 4">Roberts-Thomson</strain>
    </source>
</reference>
<dbReference type="EMBL" id="VDLU01000002">
    <property type="protein sequence ID" value="TNJ28668.1"/>
    <property type="molecule type" value="Genomic_DNA"/>
</dbReference>